<dbReference type="RefSeq" id="WP_058862843.1">
    <property type="nucleotide sequence ID" value="NZ_LPXO01000008.1"/>
</dbReference>
<dbReference type="PANTHER" id="PTHR32309:SF31">
    <property type="entry name" value="CAPSULAR EXOPOLYSACCHARIDE FAMILY"/>
    <property type="match status" value="1"/>
</dbReference>
<dbReference type="InterPro" id="IPR003856">
    <property type="entry name" value="LPS_length_determ_N"/>
</dbReference>
<dbReference type="Pfam" id="PF02706">
    <property type="entry name" value="Wzz"/>
    <property type="match status" value="1"/>
</dbReference>
<dbReference type="InterPro" id="IPR050445">
    <property type="entry name" value="Bact_polysacc_biosynth/exp"/>
</dbReference>
<evidence type="ECO:0000313" key="10">
    <source>
        <dbReference type="Proteomes" id="UP000054396"/>
    </source>
</evidence>
<evidence type="ECO:0000256" key="4">
    <source>
        <dbReference type="ARBA" id="ARBA00022989"/>
    </source>
</evidence>
<evidence type="ECO:0000313" key="9">
    <source>
        <dbReference type="EMBL" id="KUF10172.1"/>
    </source>
</evidence>
<keyword evidence="3 7" id="KW-0812">Transmembrane</keyword>
<feature type="transmembrane region" description="Helical" evidence="7">
    <location>
        <begin position="344"/>
        <end position="365"/>
    </location>
</feature>
<comment type="caution">
    <text evidence="9">The sequence shown here is derived from an EMBL/GenBank/DDBJ whole genome shotgun (WGS) entry which is preliminary data.</text>
</comment>
<evidence type="ECO:0000256" key="1">
    <source>
        <dbReference type="ARBA" id="ARBA00004651"/>
    </source>
</evidence>
<dbReference type="GO" id="GO:0005886">
    <property type="term" value="C:plasma membrane"/>
    <property type="evidence" value="ECO:0007669"/>
    <property type="project" value="UniProtKB-SubCell"/>
</dbReference>
<keyword evidence="5 7" id="KW-0472">Membrane</keyword>
<evidence type="ECO:0000256" key="7">
    <source>
        <dbReference type="SAM" id="Phobius"/>
    </source>
</evidence>
<evidence type="ECO:0000259" key="8">
    <source>
        <dbReference type="Pfam" id="PF02706"/>
    </source>
</evidence>
<evidence type="ECO:0000256" key="5">
    <source>
        <dbReference type="ARBA" id="ARBA00023136"/>
    </source>
</evidence>
<sequence length="442" mass="49410">MNQFQSFAEILSALKRRAWVILIVTLLGCVASLYYALNQSKLYEATAVVQIEDARVPDQLAGATAQRTDAARRVRLIEQRLMSRDNLVRIMEQHALFTEDPSMTMNERIFSMREAARIEEIVNQSQAFAPGGNVPSGLLITVRLGDAEKAADVANELMYSVIEQSRDRSVGRARDTLEFFAEEEARVGAEIERMDDEIAEFKRENADQLPSGLTDLRAQLASLRDADLELDRQIVTIETSSSRQREEVTERQIALLTEQKLLLAERSARIRELIAGAPDVERELNRLEREMTQLQDQYSVITRRKAEAEMGQMLEDRQQTGRFEVLETALVPEFPVSRSRKKTAIMGGVASLVAGIAAGFVLELMNPAIRSAAQMERALGVQPVVAIPTVRSGRDQRRRGLKVLAWIGALGAALLAALRYGAERLPWIADLLDRVTPRLARG</sequence>
<dbReference type="EMBL" id="LPXO01000008">
    <property type="protein sequence ID" value="KUF10172.1"/>
    <property type="molecule type" value="Genomic_DNA"/>
</dbReference>
<keyword evidence="10" id="KW-1185">Reference proteome</keyword>
<keyword evidence="4 7" id="KW-1133">Transmembrane helix</keyword>
<evidence type="ECO:0000256" key="2">
    <source>
        <dbReference type="ARBA" id="ARBA00022475"/>
    </source>
</evidence>
<evidence type="ECO:0000256" key="3">
    <source>
        <dbReference type="ARBA" id="ARBA00022692"/>
    </source>
</evidence>
<feature type="coiled-coil region" evidence="6">
    <location>
        <begin position="270"/>
        <end position="304"/>
    </location>
</feature>
<feature type="transmembrane region" description="Helical" evidence="7">
    <location>
        <begin position="18"/>
        <end position="37"/>
    </location>
</feature>
<dbReference type="STRING" id="1685382.AVJ23_14080"/>
<accession>A0A0W7WHS3</accession>
<gene>
    <name evidence="9" type="ORF">AVJ23_14080</name>
</gene>
<feature type="domain" description="Polysaccharide chain length determinant N-terminal" evidence="8">
    <location>
        <begin position="7"/>
        <end position="87"/>
    </location>
</feature>
<evidence type="ECO:0000256" key="6">
    <source>
        <dbReference type="SAM" id="Coils"/>
    </source>
</evidence>
<reference evidence="9 10" key="1">
    <citation type="submission" date="2015-12" db="EMBL/GenBank/DDBJ databases">
        <authorList>
            <person name="Shamseldin A."/>
            <person name="Moawad H."/>
            <person name="Abd El-Rahim W.M."/>
            <person name="Sadowsky M.J."/>
        </authorList>
    </citation>
    <scope>NUCLEOTIDE SEQUENCE [LARGE SCALE GENOMIC DNA]</scope>
    <source>
        <strain evidence="9 10">SJ5A-1</strain>
    </source>
</reference>
<keyword evidence="6" id="KW-0175">Coiled coil</keyword>
<dbReference type="Proteomes" id="UP000054396">
    <property type="component" value="Unassembled WGS sequence"/>
</dbReference>
<keyword evidence="2" id="KW-1003">Cell membrane</keyword>
<name>A0A0W7WHS3_9RHOB</name>
<organism evidence="9 10">
    <name type="scientific">Pseudoponticoccus marisrubri</name>
    <dbReference type="NCBI Taxonomy" id="1685382"/>
    <lineage>
        <taxon>Bacteria</taxon>
        <taxon>Pseudomonadati</taxon>
        <taxon>Pseudomonadota</taxon>
        <taxon>Alphaproteobacteria</taxon>
        <taxon>Rhodobacterales</taxon>
        <taxon>Roseobacteraceae</taxon>
        <taxon>Pseudoponticoccus</taxon>
    </lineage>
</organism>
<protein>
    <submittedName>
        <fullName evidence="9">Chain-length determining protein</fullName>
    </submittedName>
</protein>
<proteinExistence type="predicted"/>
<dbReference type="OrthoDB" id="7642308at2"/>
<dbReference type="AlphaFoldDB" id="A0A0W7WHS3"/>
<feature type="transmembrane region" description="Helical" evidence="7">
    <location>
        <begin position="403"/>
        <end position="422"/>
    </location>
</feature>
<comment type="subcellular location">
    <subcellularLocation>
        <location evidence="1">Cell membrane</location>
        <topology evidence="1">Multi-pass membrane protein</topology>
    </subcellularLocation>
</comment>
<dbReference type="PANTHER" id="PTHR32309">
    <property type="entry name" value="TYROSINE-PROTEIN KINASE"/>
    <property type="match status" value="1"/>
</dbReference>